<reference evidence="4" key="4">
    <citation type="submission" date="2019-03" db="UniProtKB">
        <authorList>
            <consortium name="EnsemblPlants"/>
        </authorList>
    </citation>
    <scope>IDENTIFICATION</scope>
</reference>
<dbReference type="STRING" id="200361.A0A453MWH0"/>
<proteinExistence type="predicted"/>
<evidence type="ECO:0000313" key="4">
    <source>
        <dbReference type="EnsemblPlants" id="AET6Gv20126300.1"/>
    </source>
</evidence>
<evidence type="ECO:0000259" key="3">
    <source>
        <dbReference type="Pfam" id="PF00004"/>
    </source>
</evidence>
<dbReference type="Pfam" id="PF00004">
    <property type="entry name" value="AAA"/>
    <property type="match status" value="1"/>
</dbReference>
<dbReference type="EnsemblPlants" id="AET6Gv20126300.1">
    <property type="protein sequence ID" value="AET6Gv20126300.1"/>
    <property type="gene ID" value="AET6Gv20126300"/>
</dbReference>
<dbReference type="AlphaFoldDB" id="A0A453MWH0"/>
<dbReference type="InterPro" id="IPR027417">
    <property type="entry name" value="P-loop_NTPase"/>
</dbReference>
<keyword evidence="5" id="KW-1185">Reference proteome</keyword>
<reference evidence="5" key="2">
    <citation type="journal article" date="2017" name="Nat. Plants">
        <title>The Aegilops tauschii genome reveals multiple impacts of transposons.</title>
        <authorList>
            <person name="Zhao G."/>
            <person name="Zou C."/>
            <person name="Li K."/>
            <person name="Wang K."/>
            <person name="Li T."/>
            <person name="Gao L."/>
            <person name="Zhang X."/>
            <person name="Wang H."/>
            <person name="Yang Z."/>
            <person name="Liu X."/>
            <person name="Jiang W."/>
            <person name="Mao L."/>
            <person name="Kong X."/>
            <person name="Jiao Y."/>
            <person name="Jia J."/>
        </authorList>
    </citation>
    <scope>NUCLEOTIDE SEQUENCE [LARGE SCALE GENOMIC DNA]</scope>
    <source>
        <strain evidence="5">cv. AL8/78</strain>
    </source>
</reference>
<evidence type="ECO:0000313" key="5">
    <source>
        <dbReference type="Proteomes" id="UP000015105"/>
    </source>
</evidence>
<dbReference type="Gramene" id="AET6Gv20126300.1">
    <property type="protein sequence ID" value="AET6Gv20126300.1"/>
    <property type="gene ID" value="AET6Gv20126300"/>
</dbReference>
<reference evidence="4" key="5">
    <citation type="journal article" date="2021" name="G3 (Bethesda)">
        <title>Aegilops tauschii genome assembly Aet v5.0 features greater sequence contiguity and improved annotation.</title>
        <authorList>
            <person name="Wang L."/>
            <person name="Zhu T."/>
            <person name="Rodriguez J.C."/>
            <person name="Deal K.R."/>
            <person name="Dubcovsky J."/>
            <person name="McGuire P.E."/>
            <person name="Lux T."/>
            <person name="Spannagl M."/>
            <person name="Mayer K.F.X."/>
            <person name="Baldrich P."/>
            <person name="Meyers B.C."/>
            <person name="Huo N."/>
            <person name="Gu Y.Q."/>
            <person name="Zhou H."/>
            <person name="Devos K.M."/>
            <person name="Bennetzen J.L."/>
            <person name="Unver T."/>
            <person name="Budak H."/>
            <person name="Gulick P.J."/>
            <person name="Galiba G."/>
            <person name="Kalapos B."/>
            <person name="Nelson D.R."/>
            <person name="Li P."/>
            <person name="You F.M."/>
            <person name="Luo M.C."/>
            <person name="Dvorak J."/>
        </authorList>
    </citation>
    <scope>NUCLEOTIDE SEQUENCE [LARGE SCALE GENOMIC DNA]</scope>
    <source>
        <strain evidence="4">cv. AL8/78</strain>
    </source>
</reference>
<feature type="domain" description="ATPase AAA-type core" evidence="3">
    <location>
        <begin position="29"/>
        <end position="112"/>
    </location>
</feature>
<sequence length="117" mass="13098">MVKRQAARASVLVCPGRCGLRLRVGYQQQLAQAAGRTACLIVSSAIIDKYIGESVLLIREMVGYARDRQPCIIFMDEIDAIDARRFSEGTNDDHEIQRTLLELLIHLDGFHDLGKVN</sequence>
<dbReference type="GO" id="GO:0005524">
    <property type="term" value="F:ATP binding"/>
    <property type="evidence" value="ECO:0007669"/>
    <property type="project" value="UniProtKB-KW"/>
</dbReference>
<evidence type="ECO:0000256" key="1">
    <source>
        <dbReference type="ARBA" id="ARBA00022741"/>
    </source>
</evidence>
<name>A0A453MWH0_AEGTS</name>
<organism evidence="4 5">
    <name type="scientific">Aegilops tauschii subsp. strangulata</name>
    <name type="common">Goatgrass</name>
    <dbReference type="NCBI Taxonomy" id="200361"/>
    <lineage>
        <taxon>Eukaryota</taxon>
        <taxon>Viridiplantae</taxon>
        <taxon>Streptophyta</taxon>
        <taxon>Embryophyta</taxon>
        <taxon>Tracheophyta</taxon>
        <taxon>Spermatophyta</taxon>
        <taxon>Magnoliopsida</taxon>
        <taxon>Liliopsida</taxon>
        <taxon>Poales</taxon>
        <taxon>Poaceae</taxon>
        <taxon>BOP clade</taxon>
        <taxon>Pooideae</taxon>
        <taxon>Triticodae</taxon>
        <taxon>Triticeae</taxon>
        <taxon>Triticinae</taxon>
        <taxon>Aegilops</taxon>
    </lineage>
</organism>
<accession>A0A453MWH0</accession>
<reference evidence="4" key="3">
    <citation type="journal article" date="2017" name="Nature">
        <title>Genome sequence of the progenitor of the wheat D genome Aegilops tauschii.</title>
        <authorList>
            <person name="Luo M.C."/>
            <person name="Gu Y.Q."/>
            <person name="Puiu D."/>
            <person name="Wang H."/>
            <person name="Twardziok S.O."/>
            <person name="Deal K.R."/>
            <person name="Huo N."/>
            <person name="Zhu T."/>
            <person name="Wang L."/>
            <person name="Wang Y."/>
            <person name="McGuire P.E."/>
            <person name="Liu S."/>
            <person name="Long H."/>
            <person name="Ramasamy R.K."/>
            <person name="Rodriguez J.C."/>
            <person name="Van S.L."/>
            <person name="Yuan L."/>
            <person name="Wang Z."/>
            <person name="Xia Z."/>
            <person name="Xiao L."/>
            <person name="Anderson O.D."/>
            <person name="Ouyang S."/>
            <person name="Liang Y."/>
            <person name="Zimin A.V."/>
            <person name="Pertea G."/>
            <person name="Qi P."/>
            <person name="Bennetzen J.L."/>
            <person name="Dai X."/>
            <person name="Dawson M.W."/>
            <person name="Muller H.G."/>
            <person name="Kugler K."/>
            <person name="Rivarola-Duarte L."/>
            <person name="Spannagl M."/>
            <person name="Mayer K.F.X."/>
            <person name="Lu F.H."/>
            <person name="Bevan M.W."/>
            <person name="Leroy P."/>
            <person name="Li P."/>
            <person name="You F.M."/>
            <person name="Sun Q."/>
            <person name="Liu Z."/>
            <person name="Lyons E."/>
            <person name="Wicker T."/>
            <person name="Salzberg S.L."/>
            <person name="Devos K.M."/>
            <person name="Dvorak J."/>
        </authorList>
    </citation>
    <scope>NUCLEOTIDE SEQUENCE [LARGE SCALE GENOMIC DNA]</scope>
    <source>
        <strain evidence="4">cv. AL8/78</strain>
    </source>
</reference>
<dbReference type="InterPro" id="IPR050221">
    <property type="entry name" value="26S_Proteasome_ATPase"/>
</dbReference>
<keyword evidence="2" id="KW-0067">ATP-binding</keyword>
<reference evidence="5" key="1">
    <citation type="journal article" date="2014" name="Science">
        <title>Ancient hybridizations among the ancestral genomes of bread wheat.</title>
        <authorList>
            <consortium name="International Wheat Genome Sequencing Consortium,"/>
            <person name="Marcussen T."/>
            <person name="Sandve S.R."/>
            <person name="Heier L."/>
            <person name="Spannagl M."/>
            <person name="Pfeifer M."/>
            <person name="Jakobsen K.S."/>
            <person name="Wulff B.B."/>
            <person name="Steuernagel B."/>
            <person name="Mayer K.F."/>
            <person name="Olsen O.A."/>
        </authorList>
    </citation>
    <scope>NUCLEOTIDE SEQUENCE [LARGE SCALE GENOMIC DNA]</scope>
    <source>
        <strain evidence="5">cv. AL8/78</strain>
    </source>
</reference>
<evidence type="ECO:0000256" key="2">
    <source>
        <dbReference type="ARBA" id="ARBA00022840"/>
    </source>
</evidence>
<dbReference type="PANTHER" id="PTHR23073">
    <property type="entry name" value="26S PROTEASOME REGULATORY SUBUNIT"/>
    <property type="match status" value="1"/>
</dbReference>
<dbReference type="InterPro" id="IPR003959">
    <property type="entry name" value="ATPase_AAA_core"/>
</dbReference>
<dbReference type="Proteomes" id="UP000015105">
    <property type="component" value="Chromosome 6D"/>
</dbReference>
<dbReference type="Gene3D" id="3.40.50.300">
    <property type="entry name" value="P-loop containing nucleotide triphosphate hydrolases"/>
    <property type="match status" value="1"/>
</dbReference>
<dbReference type="GO" id="GO:0016887">
    <property type="term" value="F:ATP hydrolysis activity"/>
    <property type="evidence" value="ECO:0007669"/>
    <property type="project" value="InterPro"/>
</dbReference>
<dbReference type="SUPFAM" id="SSF52540">
    <property type="entry name" value="P-loop containing nucleoside triphosphate hydrolases"/>
    <property type="match status" value="1"/>
</dbReference>
<protein>
    <recommendedName>
        <fullName evidence="3">ATPase AAA-type core domain-containing protein</fullName>
    </recommendedName>
</protein>
<keyword evidence="1" id="KW-0547">Nucleotide-binding</keyword>